<dbReference type="RefSeq" id="WP_192533007.1">
    <property type="nucleotide sequence ID" value="NZ_JACZHT010000001.1"/>
</dbReference>
<keyword evidence="3" id="KW-1185">Reference proteome</keyword>
<dbReference type="CDD" id="cd00093">
    <property type="entry name" value="HTH_XRE"/>
    <property type="match status" value="1"/>
</dbReference>
<dbReference type="InterPro" id="IPR010982">
    <property type="entry name" value="Lambda_DNA-bd_dom_sf"/>
</dbReference>
<evidence type="ECO:0000259" key="1">
    <source>
        <dbReference type="SMART" id="SM00530"/>
    </source>
</evidence>
<dbReference type="EMBL" id="JACZHT010000001">
    <property type="protein sequence ID" value="MBE1236126.1"/>
    <property type="molecule type" value="Genomic_DNA"/>
</dbReference>
<reference evidence="2" key="1">
    <citation type="submission" date="2020-10" db="EMBL/GenBank/DDBJ databases">
        <title>Genome sequence of the unusual species of purple photosynthetic bacteria, Phaeovibrio sulfidiphilus DSM 23193, type strain.</title>
        <authorList>
            <person name="Kyndt J.A."/>
            <person name="Meyer T.E."/>
        </authorList>
    </citation>
    <scope>NUCLEOTIDE SEQUENCE</scope>
    <source>
        <strain evidence="2">DSM 23193</strain>
    </source>
</reference>
<organism evidence="2 3">
    <name type="scientific">Phaeovibrio sulfidiphilus</name>
    <dbReference type="NCBI Taxonomy" id="1220600"/>
    <lineage>
        <taxon>Bacteria</taxon>
        <taxon>Pseudomonadati</taxon>
        <taxon>Pseudomonadota</taxon>
        <taxon>Alphaproteobacteria</taxon>
        <taxon>Rhodospirillales</taxon>
        <taxon>Rhodospirillaceae</taxon>
        <taxon>Phaeovibrio</taxon>
    </lineage>
</organism>
<evidence type="ECO:0000313" key="3">
    <source>
        <dbReference type="Proteomes" id="UP000631034"/>
    </source>
</evidence>
<accession>A0A8J6YH05</accession>
<feature type="domain" description="HTH cro/C1-type" evidence="1">
    <location>
        <begin position="17"/>
        <end position="89"/>
    </location>
</feature>
<dbReference type="SMART" id="SM00530">
    <property type="entry name" value="HTH_XRE"/>
    <property type="match status" value="1"/>
</dbReference>
<dbReference type="Pfam" id="PF13560">
    <property type="entry name" value="HTH_31"/>
    <property type="match status" value="1"/>
</dbReference>
<dbReference type="Gene3D" id="1.10.260.40">
    <property type="entry name" value="lambda repressor-like DNA-binding domains"/>
    <property type="match status" value="1"/>
</dbReference>
<proteinExistence type="predicted"/>
<dbReference type="InterPro" id="IPR041413">
    <property type="entry name" value="MLTR_LBD"/>
</dbReference>
<comment type="caution">
    <text evidence="2">The sequence shown here is derived from an EMBL/GenBank/DDBJ whole genome shotgun (WGS) entry which is preliminary data.</text>
</comment>
<dbReference type="Pfam" id="PF17765">
    <property type="entry name" value="MLTR_LBD"/>
    <property type="match status" value="1"/>
</dbReference>
<dbReference type="Gene3D" id="3.30.450.180">
    <property type="match status" value="1"/>
</dbReference>
<dbReference type="Proteomes" id="UP000631034">
    <property type="component" value="Unassembled WGS sequence"/>
</dbReference>
<name>A0A8J6YH05_9PROT</name>
<protein>
    <submittedName>
        <fullName evidence="2">Helix-turn-helix domain-containing protein</fullName>
    </submittedName>
</protein>
<dbReference type="GO" id="GO:0003677">
    <property type="term" value="F:DNA binding"/>
    <property type="evidence" value="ECO:0007669"/>
    <property type="project" value="InterPro"/>
</dbReference>
<evidence type="ECO:0000313" key="2">
    <source>
        <dbReference type="EMBL" id="MBE1236126.1"/>
    </source>
</evidence>
<gene>
    <name evidence="2" type="ORF">IHV25_00425</name>
</gene>
<dbReference type="SUPFAM" id="SSF47413">
    <property type="entry name" value="lambda repressor-like DNA-binding domains"/>
    <property type="match status" value="1"/>
</dbReference>
<dbReference type="AlphaFoldDB" id="A0A8J6YH05"/>
<dbReference type="PANTHER" id="PTHR35010">
    <property type="entry name" value="BLL4672 PROTEIN-RELATED"/>
    <property type="match status" value="1"/>
</dbReference>
<dbReference type="InterPro" id="IPR001387">
    <property type="entry name" value="Cro/C1-type_HTH"/>
</dbReference>
<sequence length="279" mass="31691">MTGPTAPARTRPELAEFLRQHRESLSPEAVGLPAGSRRRTPGLRREEVAALTGVGQTWYTWLEQGRDIRVSTDVLDRLSRLFRLDGAGRRHLYALARQHPPMEDGRTVCTVPPLVHRLLADLPLRPAYVLNLRWDVLAWNPPADRVFRFSARPAPERNLLQMLFLDPATRQLFHDQARQIPGLVGSFRRDCARAPRDEAIRALVADLENRAPEFRTLWTHQDPQPCTGVRDLDIPGLGVVSFEHTTLILDEDRHLRLVYYAARPDTPAGTAFGTWLQTQ</sequence>